<keyword evidence="1" id="KW-0238">DNA-binding</keyword>
<feature type="domain" description="HTH merR-type" evidence="2">
    <location>
        <begin position="6"/>
        <end position="75"/>
    </location>
</feature>
<name>A0ABW4FTT3_9PSEU</name>
<dbReference type="SMART" id="SM00422">
    <property type="entry name" value="HTH_MERR"/>
    <property type="match status" value="1"/>
</dbReference>
<evidence type="ECO:0000313" key="3">
    <source>
        <dbReference type="EMBL" id="MFD1533901.1"/>
    </source>
</evidence>
<keyword evidence="4" id="KW-1185">Reference proteome</keyword>
<dbReference type="EMBL" id="JBHUCP010000026">
    <property type="protein sequence ID" value="MFD1533901.1"/>
    <property type="molecule type" value="Genomic_DNA"/>
</dbReference>
<dbReference type="PANTHER" id="PTHR30204">
    <property type="entry name" value="REDOX-CYCLING DRUG-SENSING TRANSCRIPTIONAL ACTIVATOR SOXR"/>
    <property type="match status" value="1"/>
</dbReference>
<comment type="caution">
    <text evidence="3">The sequence shown here is derived from an EMBL/GenBank/DDBJ whole genome shotgun (WGS) entry which is preliminary data.</text>
</comment>
<reference evidence="4" key="1">
    <citation type="journal article" date="2019" name="Int. J. Syst. Evol. Microbiol.">
        <title>The Global Catalogue of Microorganisms (GCM) 10K type strain sequencing project: providing services to taxonomists for standard genome sequencing and annotation.</title>
        <authorList>
            <consortium name="The Broad Institute Genomics Platform"/>
            <consortium name="The Broad Institute Genome Sequencing Center for Infectious Disease"/>
            <person name="Wu L."/>
            <person name="Ma J."/>
        </authorList>
    </citation>
    <scope>NUCLEOTIDE SEQUENCE [LARGE SCALE GENOMIC DNA]</scope>
    <source>
        <strain evidence="4">JCM 12165</strain>
    </source>
</reference>
<proteinExistence type="predicted"/>
<accession>A0ABW4FTT3</accession>
<dbReference type="SUPFAM" id="SSF46955">
    <property type="entry name" value="Putative DNA-binding domain"/>
    <property type="match status" value="1"/>
</dbReference>
<organism evidence="3 4">
    <name type="scientific">Pseudonocardia aurantiaca</name>
    <dbReference type="NCBI Taxonomy" id="75290"/>
    <lineage>
        <taxon>Bacteria</taxon>
        <taxon>Bacillati</taxon>
        <taxon>Actinomycetota</taxon>
        <taxon>Actinomycetes</taxon>
        <taxon>Pseudonocardiales</taxon>
        <taxon>Pseudonocardiaceae</taxon>
        <taxon>Pseudonocardia</taxon>
    </lineage>
</organism>
<dbReference type="PANTHER" id="PTHR30204:SF93">
    <property type="entry name" value="HTH MERR-TYPE DOMAIN-CONTAINING PROTEIN"/>
    <property type="match status" value="1"/>
</dbReference>
<dbReference type="InterPro" id="IPR047057">
    <property type="entry name" value="MerR_fam"/>
</dbReference>
<dbReference type="Proteomes" id="UP001597145">
    <property type="component" value="Unassembled WGS sequence"/>
</dbReference>
<dbReference type="PROSITE" id="PS50937">
    <property type="entry name" value="HTH_MERR_2"/>
    <property type="match status" value="1"/>
</dbReference>
<dbReference type="RefSeq" id="WP_343977771.1">
    <property type="nucleotide sequence ID" value="NZ_BAAAJG010000009.1"/>
</dbReference>
<dbReference type="CDD" id="cd00592">
    <property type="entry name" value="HTH_MerR-like"/>
    <property type="match status" value="1"/>
</dbReference>
<evidence type="ECO:0000256" key="1">
    <source>
        <dbReference type="ARBA" id="ARBA00023125"/>
    </source>
</evidence>
<evidence type="ECO:0000313" key="4">
    <source>
        <dbReference type="Proteomes" id="UP001597145"/>
    </source>
</evidence>
<dbReference type="InterPro" id="IPR000551">
    <property type="entry name" value="MerR-type_HTH_dom"/>
</dbReference>
<evidence type="ECO:0000259" key="2">
    <source>
        <dbReference type="PROSITE" id="PS50937"/>
    </source>
</evidence>
<dbReference type="InterPro" id="IPR009061">
    <property type="entry name" value="DNA-bd_dom_put_sf"/>
</dbReference>
<dbReference type="Pfam" id="PF13411">
    <property type="entry name" value="MerR_1"/>
    <property type="match status" value="1"/>
</dbReference>
<dbReference type="PRINTS" id="PR00040">
    <property type="entry name" value="HTHMERR"/>
</dbReference>
<protein>
    <submittedName>
        <fullName evidence="3">MerR family transcriptional regulator</fullName>
    </submittedName>
</protein>
<sequence length="303" mass="32868">MTDNALLTIGQLARRSGVPVRTIRFWSDQGVLPETDRSHGNYRRYDARAVARLDLVRTLRELGLGLDDVRLVLERRSSVEDVAAAHVRAIDSQIRTLRTQRAVCTLLARGATTPRKAALMNDLARLSAAERQRMIDEFVDSAFAGTDPDAPGGGIATAMRTLPAELPDDPTTEQVEAWVELAELVSDPEFRTRVREMAVTGSDAGPGPREYDPAPVAEHAGGALAAGIAPGSAEGQAVLARIVAPEMLADPAARDQLADTTATFSDRRVERYWALLGVLNGWDPFPPTVPAFEWFVDALRAHA</sequence>
<dbReference type="Gene3D" id="1.10.1660.10">
    <property type="match status" value="1"/>
</dbReference>
<gene>
    <name evidence="3" type="ORF">ACFSCY_31240</name>
</gene>